<reference evidence="6 7" key="1">
    <citation type="journal article" date="2021" name="Commun. Biol.">
        <title>The genome of Shorea leprosula (Dipterocarpaceae) highlights the ecological relevance of drought in aseasonal tropical rainforests.</title>
        <authorList>
            <person name="Ng K.K.S."/>
            <person name="Kobayashi M.J."/>
            <person name="Fawcett J.A."/>
            <person name="Hatakeyama M."/>
            <person name="Paape T."/>
            <person name="Ng C.H."/>
            <person name="Ang C.C."/>
            <person name="Tnah L.H."/>
            <person name="Lee C.T."/>
            <person name="Nishiyama T."/>
            <person name="Sese J."/>
            <person name="O'Brien M.J."/>
            <person name="Copetti D."/>
            <person name="Mohd Noor M.I."/>
            <person name="Ong R.C."/>
            <person name="Putra M."/>
            <person name="Sireger I.Z."/>
            <person name="Indrioko S."/>
            <person name="Kosugi Y."/>
            <person name="Izuno A."/>
            <person name="Isagi Y."/>
            <person name="Lee S.L."/>
            <person name="Shimizu K.K."/>
        </authorList>
    </citation>
    <scope>NUCLEOTIDE SEQUENCE [LARGE SCALE GENOMIC DNA]</scope>
    <source>
        <strain evidence="6">214</strain>
    </source>
</reference>
<dbReference type="InterPro" id="IPR016197">
    <property type="entry name" value="Chromo-like_dom_sf"/>
</dbReference>
<feature type="domain" description="Chromo" evidence="5">
    <location>
        <begin position="100"/>
        <end position="159"/>
    </location>
</feature>
<evidence type="ECO:0000256" key="4">
    <source>
        <dbReference type="SAM" id="MobiDB-lite"/>
    </source>
</evidence>
<feature type="compositionally biased region" description="Basic and acidic residues" evidence="4">
    <location>
        <begin position="1"/>
        <end position="16"/>
    </location>
</feature>
<dbReference type="Proteomes" id="UP001054252">
    <property type="component" value="Unassembled WGS sequence"/>
</dbReference>
<comment type="caution">
    <text evidence="6">The sequence shown here is derived from an EMBL/GenBank/DDBJ whole genome shotgun (WGS) entry which is preliminary data.</text>
</comment>
<organism evidence="6 7">
    <name type="scientific">Rubroshorea leprosula</name>
    <dbReference type="NCBI Taxonomy" id="152421"/>
    <lineage>
        <taxon>Eukaryota</taxon>
        <taxon>Viridiplantae</taxon>
        <taxon>Streptophyta</taxon>
        <taxon>Embryophyta</taxon>
        <taxon>Tracheophyta</taxon>
        <taxon>Spermatophyta</taxon>
        <taxon>Magnoliopsida</taxon>
        <taxon>eudicotyledons</taxon>
        <taxon>Gunneridae</taxon>
        <taxon>Pentapetalae</taxon>
        <taxon>rosids</taxon>
        <taxon>malvids</taxon>
        <taxon>Malvales</taxon>
        <taxon>Dipterocarpaceae</taxon>
        <taxon>Rubroshorea</taxon>
    </lineage>
</organism>
<dbReference type="Gene3D" id="2.40.50.40">
    <property type="match status" value="1"/>
</dbReference>
<dbReference type="InterPro" id="IPR001965">
    <property type="entry name" value="Znf_PHD"/>
</dbReference>
<protein>
    <recommendedName>
        <fullName evidence="5">Chromo domain-containing protein</fullName>
    </recommendedName>
</protein>
<name>A0AAV5HQA0_9ROSI</name>
<evidence type="ECO:0000313" key="6">
    <source>
        <dbReference type="EMBL" id="GKU87354.1"/>
    </source>
</evidence>
<dbReference type="Gene3D" id="3.30.40.10">
    <property type="entry name" value="Zinc/RING finger domain, C3HC4 (zinc finger)"/>
    <property type="match status" value="1"/>
</dbReference>
<dbReference type="GO" id="GO:0008270">
    <property type="term" value="F:zinc ion binding"/>
    <property type="evidence" value="ECO:0007669"/>
    <property type="project" value="UniProtKB-KW"/>
</dbReference>
<dbReference type="InterPro" id="IPR023780">
    <property type="entry name" value="Chromo_domain"/>
</dbReference>
<dbReference type="InterPro" id="IPR019787">
    <property type="entry name" value="Znf_PHD-finger"/>
</dbReference>
<accession>A0AAV5HQA0</accession>
<dbReference type="InterPro" id="IPR000953">
    <property type="entry name" value="Chromo/chromo_shadow_dom"/>
</dbReference>
<evidence type="ECO:0000256" key="1">
    <source>
        <dbReference type="ARBA" id="ARBA00022723"/>
    </source>
</evidence>
<dbReference type="InterPro" id="IPR013083">
    <property type="entry name" value="Znf_RING/FYVE/PHD"/>
</dbReference>
<keyword evidence="7" id="KW-1185">Reference proteome</keyword>
<dbReference type="Pfam" id="PF00628">
    <property type="entry name" value="PHD"/>
    <property type="match status" value="1"/>
</dbReference>
<evidence type="ECO:0000259" key="5">
    <source>
        <dbReference type="PROSITE" id="PS50013"/>
    </source>
</evidence>
<proteinExistence type="predicted"/>
<evidence type="ECO:0000256" key="2">
    <source>
        <dbReference type="ARBA" id="ARBA00022771"/>
    </source>
</evidence>
<keyword evidence="2" id="KW-0863">Zinc-finger</keyword>
<dbReference type="SUPFAM" id="SSF54160">
    <property type="entry name" value="Chromo domain-like"/>
    <property type="match status" value="1"/>
</dbReference>
<dbReference type="PROSITE" id="PS50013">
    <property type="entry name" value="CHROMO_2"/>
    <property type="match status" value="1"/>
</dbReference>
<feature type="compositionally biased region" description="Basic and acidic residues" evidence="4">
    <location>
        <begin position="29"/>
        <end position="43"/>
    </location>
</feature>
<dbReference type="EMBL" id="BPVZ01000002">
    <property type="protein sequence ID" value="GKU87354.1"/>
    <property type="molecule type" value="Genomic_DNA"/>
</dbReference>
<sequence length="159" mass="18250">MSSLVERLRARSERRPIYNLDDSDEEADFEHGKPGKTKEKLEQIDRTDAKENSCQACGESEDLLNCSTSTYSYHAKCLTPLLKGPHPDNWRCPECVSPLNDIEKILDCEMRSSMAEDNVASKLGSKQIFVKQYLAKWKGLSYVHCTWKFLSFLRQNIVL</sequence>
<evidence type="ECO:0000256" key="3">
    <source>
        <dbReference type="ARBA" id="ARBA00022833"/>
    </source>
</evidence>
<dbReference type="SMART" id="SM00249">
    <property type="entry name" value="PHD"/>
    <property type="match status" value="1"/>
</dbReference>
<gene>
    <name evidence="6" type="ORF">SLEP1_g1763</name>
</gene>
<evidence type="ECO:0000313" key="7">
    <source>
        <dbReference type="Proteomes" id="UP001054252"/>
    </source>
</evidence>
<feature type="region of interest" description="Disordered" evidence="4">
    <location>
        <begin position="1"/>
        <end position="43"/>
    </location>
</feature>
<dbReference type="Pfam" id="PF00385">
    <property type="entry name" value="Chromo"/>
    <property type="match status" value="1"/>
</dbReference>
<keyword evidence="3" id="KW-0862">Zinc</keyword>
<keyword evidence="1" id="KW-0479">Metal-binding</keyword>
<dbReference type="AlphaFoldDB" id="A0AAV5HQA0"/>